<dbReference type="Proteomes" id="UP000264541">
    <property type="component" value="Unassembled WGS sequence"/>
</dbReference>
<name>A0A372LLH8_9BACI</name>
<dbReference type="SUPFAM" id="SSF55608">
    <property type="entry name" value="Homing endonucleases"/>
    <property type="match status" value="1"/>
</dbReference>
<dbReference type="RefSeq" id="WP_117327475.1">
    <property type="nucleotide sequence ID" value="NZ_QVTE01000043.1"/>
</dbReference>
<gene>
    <name evidence="2" type="ORF">D0469_14595</name>
</gene>
<dbReference type="PROSITE" id="PS50819">
    <property type="entry name" value="INTEIN_ENDONUCLEASE"/>
    <property type="match status" value="1"/>
</dbReference>
<keyword evidence="3" id="KW-1185">Reference proteome</keyword>
<sequence>MFASLFGTGASNKHIPDEIMNLSENKLESVLDQYLSGDGYKRNKQTEYTTASSNIAYQVLLLLLKCGKIPSLRKNKKCNPNHWVGGYTENGKPDNKRLILRDDNYVHHPVRRVTIYLDKKVSYNFAV</sequence>
<dbReference type="Gene3D" id="3.10.28.10">
    <property type="entry name" value="Homing endonucleases"/>
    <property type="match status" value="1"/>
</dbReference>
<dbReference type="InterPro" id="IPR004042">
    <property type="entry name" value="Intein_endonuc_central"/>
</dbReference>
<dbReference type="InterPro" id="IPR004860">
    <property type="entry name" value="LAGLIDADG_dom"/>
</dbReference>
<comment type="caution">
    <text evidence="2">The sequence shown here is derived from an EMBL/GenBank/DDBJ whole genome shotgun (WGS) entry which is preliminary data.</text>
</comment>
<accession>A0A372LLH8</accession>
<dbReference type="GO" id="GO:0004519">
    <property type="term" value="F:endonuclease activity"/>
    <property type="evidence" value="ECO:0007669"/>
    <property type="project" value="InterPro"/>
</dbReference>
<dbReference type="InterPro" id="IPR027434">
    <property type="entry name" value="Homing_endonucl"/>
</dbReference>
<dbReference type="EMBL" id="QVTE01000043">
    <property type="protein sequence ID" value="RFU67480.1"/>
    <property type="molecule type" value="Genomic_DNA"/>
</dbReference>
<proteinExistence type="predicted"/>
<dbReference type="AlphaFoldDB" id="A0A372LLH8"/>
<organism evidence="2 3">
    <name type="scientific">Peribacillus saganii</name>
    <dbReference type="NCBI Taxonomy" id="2303992"/>
    <lineage>
        <taxon>Bacteria</taxon>
        <taxon>Bacillati</taxon>
        <taxon>Bacillota</taxon>
        <taxon>Bacilli</taxon>
        <taxon>Bacillales</taxon>
        <taxon>Bacillaceae</taxon>
        <taxon>Peribacillus</taxon>
    </lineage>
</organism>
<evidence type="ECO:0000259" key="1">
    <source>
        <dbReference type="PROSITE" id="PS50819"/>
    </source>
</evidence>
<evidence type="ECO:0000313" key="3">
    <source>
        <dbReference type="Proteomes" id="UP000264541"/>
    </source>
</evidence>
<feature type="domain" description="DOD-type homing endonuclease" evidence="1">
    <location>
        <begin position="1"/>
        <end position="68"/>
    </location>
</feature>
<reference evidence="2 3" key="1">
    <citation type="submission" date="2018-08" db="EMBL/GenBank/DDBJ databases">
        <title>Bacillus chawlae sp. nov., Bacillus glennii sp. nov., and Bacillus saganii sp. nov. Isolated from the Vehicle Assembly Building at Kennedy Space Center where the Viking Spacecraft were Assembled.</title>
        <authorList>
            <person name="Seuylemezian A."/>
            <person name="Vaishampayan P."/>
        </authorList>
    </citation>
    <scope>NUCLEOTIDE SEQUENCE [LARGE SCALE GENOMIC DNA]</scope>
    <source>
        <strain evidence="2 3">V47-23a</strain>
    </source>
</reference>
<dbReference type="Pfam" id="PF14528">
    <property type="entry name" value="LAGLIDADG_3"/>
    <property type="match status" value="1"/>
</dbReference>
<evidence type="ECO:0000313" key="2">
    <source>
        <dbReference type="EMBL" id="RFU67480.1"/>
    </source>
</evidence>
<protein>
    <recommendedName>
        <fullName evidence="1">DOD-type homing endonuclease domain-containing protein</fullName>
    </recommendedName>
</protein>